<feature type="domain" description="Carbohydrate kinase PfkB" evidence="3">
    <location>
        <begin position="13"/>
        <end position="298"/>
    </location>
</feature>
<evidence type="ECO:0000313" key="5">
    <source>
        <dbReference type="Proteomes" id="UP000198992"/>
    </source>
</evidence>
<evidence type="ECO:0000256" key="1">
    <source>
        <dbReference type="ARBA" id="ARBA00022679"/>
    </source>
</evidence>
<evidence type="ECO:0000256" key="2">
    <source>
        <dbReference type="ARBA" id="ARBA00022777"/>
    </source>
</evidence>
<reference evidence="4 5" key="1">
    <citation type="submission" date="2016-10" db="EMBL/GenBank/DDBJ databases">
        <authorList>
            <person name="de Groot N.N."/>
        </authorList>
    </citation>
    <scope>NUCLEOTIDE SEQUENCE [LARGE SCALE GENOMIC DNA]</scope>
    <source>
        <strain evidence="4 5">MT12</strain>
    </source>
</reference>
<dbReference type="GO" id="GO:0005829">
    <property type="term" value="C:cytosol"/>
    <property type="evidence" value="ECO:0007669"/>
    <property type="project" value="TreeGrafter"/>
</dbReference>
<dbReference type="SUPFAM" id="SSF53613">
    <property type="entry name" value="Ribokinase-like"/>
    <property type="match status" value="1"/>
</dbReference>
<name>A0A1H5DLZ9_9BRAD</name>
<dbReference type="GO" id="GO:0016301">
    <property type="term" value="F:kinase activity"/>
    <property type="evidence" value="ECO:0007669"/>
    <property type="project" value="UniProtKB-KW"/>
</dbReference>
<evidence type="ECO:0000259" key="3">
    <source>
        <dbReference type="Pfam" id="PF00294"/>
    </source>
</evidence>
<evidence type="ECO:0000313" key="4">
    <source>
        <dbReference type="EMBL" id="SED79925.1"/>
    </source>
</evidence>
<gene>
    <name evidence="4" type="ORF">SAMN05444164_5845</name>
</gene>
<dbReference type="Pfam" id="PF00294">
    <property type="entry name" value="PfkB"/>
    <property type="match status" value="1"/>
</dbReference>
<dbReference type="Gene3D" id="3.40.1190.20">
    <property type="match status" value="1"/>
</dbReference>
<dbReference type="PROSITE" id="PS00584">
    <property type="entry name" value="PFKB_KINASES_2"/>
    <property type="match status" value="1"/>
</dbReference>
<dbReference type="AlphaFoldDB" id="A0A1H5DLZ9"/>
<dbReference type="RefSeq" id="WP_092122605.1">
    <property type="nucleotide sequence ID" value="NZ_FNTH01000001.1"/>
</dbReference>
<dbReference type="InterPro" id="IPR011611">
    <property type="entry name" value="PfkB_dom"/>
</dbReference>
<keyword evidence="2 4" id="KW-0418">Kinase</keyword>
<dbReference type="Proteomes" id="UP000198992">
    <property type="component" value="Unassembled WGS sequence"/>
</dbReference>
<dbReference type="CDD" id="cd01945">
    <property type="entry name" value="ribokinase_group_B"/>
    <property type="match status" value="1"/>
</dbReference>
<protein>
    <submittedName>
        <fullName evidence="4">Sugar or nucleoside kinase, ribokinase family</fullName>
    </submittedName>
</protein>
<dbReference type="PANTHER" id="PTHR10584:SF157">
    <property type="entry name" value="SULFOFRUCTOSE KINASE"/>
    <property type="match status" value="1"/>
</dbReference>
<dbReference type="PANTHER" id="PTHR10584">
    <property type="entry name" value="SUGAR KINASE"/>
    <property type="match status" value="1"/>
</dbReference>
<dbReference type="OrthoDB" id="9795789at2"/>
<accession>A0A1H5DLZ9</accession>
<organism evidence="4 5">
    <name type="scientific">Bradyrhizobium erythrophlei</name>
    <dbReference type="NCBI Taxonomy" id="1437360"/>
    <lineage>
        <taxon>Bacteria</taxon>
        <taxon>Pseudomonadati</taxon>
        <taxon>Pseudomonadota</taxon>
        <taxon>Alphaproteobacteria</taxon>
        <taxon>Hyphomicrobiales</taxon>
        <taxon>Nitrobacteraceae</taxon>
        <taxon>Bradyrhizobium</taxon>
    </lineage>
</organism>
<keyword evidence="1" id="KW-0808">Transferase</keyword>
<sequence length="315" mass="33867">MNFQNGATKVPPRILCIGLPVRDLTFRVNVPARGSKENATHFDEICGGNALNAAIGIVRLGGRASICGPMGDSRETSSRYIFDKLAQEGIETNHLIHMPDLVTPISAIMIDDTGERTIVTFRDPELWKVKLPPTELLLEDCAAILTESRCAPFCTELCAEAVKRGIPVVVDVDRAMSMREGLLTASSHLVFSSEPLQQTADVTDDGQALQKLAKLTPSFLAGTRGPQGTIWLNEKGGLEETAAFPVHTVDTLGAGDVFHGAFALAITEKQELRQALRFASAAAALKCTRFGGAYAAPQRTEVEAFLGEHADVRPA</sequence>
<dbReference type="InterPro" id="IPR002173">
    <property type="entry name" value="Carboh/pur_kinase_PfkB_CS"/>
</dbReference>
<proteinExistence type="predicted"/>
<dbReference type="EMBL" id="FNTH01000001">
    <property type="protein sequence ID" value="SED79925.1"/>
    <property type="molecule type" value="Genomic_DNA"/>
</dbReference>
<dbReference type="InterPro" id="IPR029056">
    <property type="entry name" value="Ribokinase-like"/>
</dbReference>